<reference evidence="3 4" key="1">
    <citation type="submission" date="2024-01" db="EMBL/GenBank/DDBJ databases">
        <title>The genomes of 5 underutilized Papilionoideae crops provide insights into root nodulation and disease resistanc.</title>
        <authorList>
            <person name="Jiang F."/>
        </authorList>
    </citation>
    <scope>NUCLEOTIDE SEQUENCE [LARGE SCALE GENOMIC DNA]</scope>
    <source>
        <strain evidence="3">DUOXIRENSHENG_FW03</strain>
        <tissue evidence="3">Leaves</tissue>
    </source>
</reference>
<dbReference type="EMBL" id="JAYMYS010000009">
    <property type="protein sequence ID" value="KAK7381129.1"/>
    <property type="molecule type" value="Genomic_DNA"/>
</dbReference>
<dbReference type="InterPro" id="IPR050231">
    <property type="entry name" value="Iron_ascorbate_oxido_reductase"/>
</dbReference>
<dbReference type="SUPFAM" id="SSF51197">
    <property type="entry name" value="Clavaminate synthase-like"/>
    <property type="match status" value="1"/>
</dbReference>
<feature type="domain" description="Fe2OG dioxygenase" evidence="2">
    <location>
        <begin position="85"/>
        <end position="188"/>
    </location>
</feature>
<comment type="caution">
    <text evidence="3">The sequence shown here is derived from an EMBL/GenBank/DDBJ whole genome shotgun (WGS) entry which is preliminary data.</text>
</comment>
<dbReference type="Gene3D" id="2.60.120.330">
    <property type="entry name" value="B-lactam Antibiotic, Isopenicillin N Synthase, Chain"/>
    <property type="match status" value="1"/>
</dbReference>
<dbReference type="InterPro" id="IPR005123">
    <property type="entry name" value="Oxoglu/Fe-dep_dioxygenase_dom"/>
</dbReference>
<name>A0AAN9P2T2_PSOTE</name>
<dbReference type="GO" id="GO:0046872">
    <property type="term" value="F:metal ion binding"/>
    <property type="evidence" value="ECO:0007669"/>
    <property type="project" value="UniProtKB-KW"/>
</dbReference>
<protein>
    <recommendedName>
        <fullName evidence="2">Fe2OG dioxygenase domain-containing protein</fullName>
    </recommendedName>
</protein>
<accession>A0AAN9P2T2</accession>
<keyword evidence="1" id="KW-0408">Iron</keyword>
<keyword evidence="1" id="KW-0479">Metal-binding</keyword>
<dbReference type="InterPro" id="IPR027443">
    <property type="entry name" value="IPNS-like_sf"/>
</dbReference>
<keyword evidence="1" id="KW-0560">Oxidoreductase</keyword>
<evidence type="ECO:0000313" key="4">
    <source>
        <dbReference type="Proteomes" id="UP001386955"/>
    </source>
</evidence>
<gene>
    <name evidence="3" type="ORF">VNO78_33655</name>
</gene>
<dbReference type="Pfam" id="PF03171">
    <property type="entry name" value="2OG-FeII_Oxy"/>
    <property type="match status" value="1"/>
</dbReference>
<evidence type="ECO:0000256" key="1">
    <source>
        <dbReference type="RuleBase" id="RU003682"/>
    </source>
</evidence>
<dbReference type="GO" id="GO:0016491">
    <property type="term" value="F:oxidoreductase activity"/>
    <property type="evidence" value="ECO:0007669"/>
    <property type="project" value="UniProtKB-KW"/>
</dbReference>
<dbReference type="AlphaFoldDB" id="A0AAN9P2T2"/>
<evidence type="ECO:0000259" key="2">
    <source>
        <dbReference type="PROSITE" id="PS51471"/>
    </source>
</evidence>
<keyword evidence="4" id="KW-1185">Reference proteome</keyword>
<dbReference type="Proteomes" id="UP001386955">
    <property type="component" value="Unassembled WGS sequence"/>
</dbReference>
<proteinExistence type="inferred from homology"/>
<organism evidence="3 4">
    <name type="scientific">Psophocarpus tetragonolobus</name>
    <name type="common">Winged bean</name>
    <name type="synonym">Dolichos tetragonolobus</name>
    <dbReference type="NCBI Taxonomy" id="3891"/>
    <lineage>
        <taxon>Eukaryota</taxon>
        <taxon>Viridiplantae</taxon>
        <taxon>Streptophyta</taxon>
        <taxon>Embryophyta</taxon>
        <taxon>Tracheophyta</taxon>
        <taxon>Spermatophyta</taxon>
        <taxon>Magnoliopsida</taxon>
        <taxon>eudicotyledons</taxon>
        <taxon>Gunneridae</taxon>
        <taxon>Pentapetalae</taxon>
        <taxon>rosids</taxon>
        <taxon>fabids</taxon>
        <taxon>Fabales</taxon>
        <taxon>Fabaceae</taxon>
        <taxon>Papilionoideae</taxon>
        <taxon>50 kb inversion clade</taxon>
        <taxon>NPAAA clade</taxon>
        <taxon>indigoferoid/millettioid clade</taxon>
        <taxon>Phaseoleae</taxon>
        <taxon>Psophocarpus</taxon>
    </lineage>
</organism>
<sequence length="205" mass="23115">MRNKSSIPDSGYVSRLEVNRLFEAFGIYDMNASPESLQAFFSQLNVSPHHRKIIEAYLEEIYDLTSSVSQKIAETLGVRDIDFKDWPFIFKIVKYDFTPQTIGTLGTQLHSDTGFITVLQDDENVSGLELMDESSSFKVVTPKPGSFLCIIGDVGHVWSNGRFWNVRHRVICKEGTTRYSMGAFVLSSRNGNVEAPLKLVELDHA</sequence>
<dbReference type="InterPro" id="IPR044861">
    <property type="entry name" value="IPNS-like_FE2OG_OXY"/>
</dbReference>
<comment type="similarity">
    <text evidence="1">Belongs to the iron/ascorbate-dependent oxidoreductase family.</text>
</comment>
<evidence type="ECO:0000313" key="3">
    <source>
        <dbReference type="EMBL" id="KAK7381129.1"/>
    </source>
</evidence>
<dbReference type="PROSITE" id="PS51471">
    <property type="entry name" value="FE2OG_OXY"/>
    <property type="match status" value="1"/>
</dbReference>
<dbReference type="PANTHER" id="PTHR47990">
    <property type="entry name" value="2-OXOGLUTARATE (2OG) AND FE(II)-DEPENDENT OXYGENASE SUPERFAMILY PROTEIN-RELATED"/>
    <property type="match status" value="1"/>
</dbReference>